<evidence type="ECO:0000259" key="1">
    <source>
        <dbReference type="Pfam" id="PF01610"/>
    </source>
</evidence>
<comment type="caution">
    <text evidence="3">The sequence shown here is derived from an EMBL/GenBank/DDBJ whole genome shotgun (WGS) entry which is preliminary data.</text>
</comment>
<proteinExistence type="predicted"/>
<keyword evidence="4" id="KW-1185">Reference proteome</keyword>
<dbReference type="InterPro" id="IPR047951">
    <property type="entry name" value="Transpos_ISL3"/>
</dbReference>
<dbReference type="NCBIfam" id="NF033550">
    <property type="entry name" value="transpos_ISL3"/>
    <property type="match status" value="1"/>
</dbReference>
<evidence type="ECO:0000313" key="4">
    <source>
        <dbReference type="Proteomes" id="UP001500418"/>
    </source>
</evidence>
<dbReference type="Pfam" id="PF01610">
    <property type="entry name" value="DDE_Tnp_ISL3"/>
    <property type="match status" value="2"/>
</dbReference>
<reference evidence="3 4" key="1">
    <citation type="journal article" date="2019" name="Int. J. Syst. Evol. Microbiol.">
        <title>The Global Catalogue of Microorganisms (GCM) 10K type strain sequencing project: providing services to taxonomists for standard genome sequencing and annotation.</title>
        <authorList>
            <consortium name="The Broad Institute Genomics Platform"/>
            <consortium name="The Broad Institute Genome Sequencing Center for Infectious Disease"/>
            <person name="Wu L."/>
            <person name="Ma J."/>
        </authorList>
    </citation>
    <scope>NUCLEOTIDE SEQUENCE [LARGE SCALE GENOMIC DNA]</scope>
    <source>
        <strain evidence="3 4">JCM 11444</strain>
    </source>
</reference>
<dbReference type="EMBL" id="BAAAID010000131">
    <property type="protein sequence ID" value="GAA0960856.1"/>
    <property type="molecule type" value="Genomic_DNA"/>
</dbReference>
<feature type="domain" description="Transposase IS204/IS1001/IS1096/IS1165 DDE" evidence="1">
    <location>
        <begin position="402"/>
        <end position="520"/>
    </location>
</feature>
<evidence type="ECO:0000259" key="2">
    <source>
        <dbReference type="Pfam" id="PF14690"/>
    </source>
</evidence>
<dbReference type="Pfam" id="PF14690">
    <property type="entry name" value="Zn_ribbon_ISL3"/>
    <property type="match status" value="1"/>
</dbReference>
<evidence type="ECO:0000313" key="3">
    <source>
        <dbReference type="EMBL" id="GAA0960856.1"/>
    </source>
</evidence>
<accession>A0ABN1RNZ4</accession>
<organism evidence="3 4">
    <name type="scientific">Streptomyces rhizosphaericus</name>
    <dbReference type="NCBI Taxonomy" id="114699"/>
    <lineage>
        <taxon>Bacteria</taxon>
        <taxon>Bacillati</taxon>
        <taxon>Actinomycetota</taxon>
        <taxon>Actinomycetes</taxon>
        <taxon>Kitasatosporales</taxon>
        <taxon>Streptomycetaceae</taxon>
        <taxon>Streptomyces</taxon>
        <taxon>Streptomyces violaceusniger group</taxon>
    </lineage>
</organism>
<protein>
    <submittedName>
        <fullName evidence="3">ISL3 family transposase</fullName>
    </submittedName>
</protein>
<dbReference type="Proteomes" id="UP001500418">
    <property type="component" value="Unassembled WGS sequence"/>
</dbReference>
<feature type="domain" description="Transposase IS204/IS1001/IS1096/IS1165 DDE" evidence="1">
    <location>
        <begin position="153"/>
        <end position="263"/>
    </location>
</feature>
<feature type="domain" description="Transposase IS204/IS1001/IS1096/IS1165 zinc-finger" evidence="2">
    <location>
        <begin position="38"/>
        <end position="77"/>
    </location>
</feature>
<dbReference type="PANTHER" id="PTHR33498:SF1">
    <property type="entry name" value="TRANSPOSASE FOR INSERTION SEQUENCE ELEMENT IS1557"/>
    <property type="match status" value="1"/>
</dbReference>
<dbReference type="InterPro" id="IPR029261">
    <property type="entry name" value="Transposase_Znf"/>
</dbReference>
<name>A0ABN1RNZ4_9ACTN</name>
<gene>
    <name evidence="3" type="ORF">GCM10009575_094680</name>
</gene>
<dbReference type="PANTHER" id="PTHR33498">
    <property type="entry name" value="TRANSPOSASE FOR INSERTION SEQUENCE ELEMENT IS1557"/>
    <property type="match status" value="1"/>
</dbReference>
<sequence>MLLELFPYLSALLIEEVERGPDKVVLRARVRSTTGSCHCGHSSSRVHGGYVRKLRDAAVGGLGVVIELHIRRFRCENSACAAVTFAEQIAGLTTPHGRYTPLLRGLLMQIGLALAGRAGARLAAAVGITVGRDTLLRMVRSLPEPEIGEVEVLGVDDFAFRKGRHYGTVLIDMATHRPLHLYDGREGEDLAAWLQGHPEVKVICRDRSSGYGEGARVGAPQAQQVADRYHLWANLGQAVEKTVNAHRSRLAEPLAAAEDGPSHLGAEPEVVQSSKELKIVTRLREQHAAAHELWAQGMSKAAIGRKRGLHQATVRKLVNARSADDVVAKSLQRAHVVDPYVGYLHQRWNEGIRNAAQLHREIQELGYPGGELAVQRHLRRYRTGRGHAPAVGPKPPSVREVTSWIMTHPEHLRDGDADKLHRLRERDPELDRLTGHVRKFAVMMTTRHGDRLEEWIAGVERDTLAPLAGFARNLRRDFDAVCNGLSLPHSSGAVEGNINRLKMLKRQMFGRAGLDLLRKRVLLAR</sequence>
<dbReference type="InterPro" id="IPR002560">
    <property type="entry name" value="Transposase_DDE"/>
</dbReference>